<evidence type="ECO:0000313" key="1">
    <source>
        <dbReference type="EMBL" id="KKL48543.1"/>
    </source>
</evidence>
<organism evidence="1">
    <name type="scientific">marine sediment metagenome</name>
    <dbReference type="NCBI Taxonomy" id="412755"/>
    <lineage>
        <taxon>unclassified sequences</taxon>
        <taxon>metagenomes</taxon>
        <taxon>ecological metagenomes</taxon>
    </lineage>
</organism>
<feature type="non-terminal residue" evidence="1">
    <location>
        <position position="1"/>
    </location>
</feature>
<dbReference type="AlphaFoldDB" id="A0A0F9CGU3"/>
<gene>
    <name evidence="1" type="ORF">LCGC14_2324450</name>
</gene>
<sequence>KHNDLTKVCLFYNQETPVKSIIDVIFTGGPDVKDISKLIEAITWESQAFKISSGADLNINNCVNLDYSTFANGTPNGFDATSNGSATHEAGTADEINLVSGQKYTIVFDEVLNSGTAPYFNITKLLGGEGVSSNGGQLSSNGNNVFTFTANWTGIGTLQFYNTSAATDFEITNLSVKDDITGWNNLNVYDISFDDILLYNDDQCSGYVSLAETNWFQKNKRTIVKTWNFDEFRDLVVDNKLIFLDGDLEPNGNVSSNKNWQDKNVLTGKHIIVRFRTNNTLDYGTQHKIILNNVNVNAKIVRR</sequence>
<dbReference type="EMBL" id="LAZR01033284">
    <property type="protein sequence ID" value="KKL48543.1"/>
    <property type="molecule type" value="Genomic_DNA"/>
</dbReference>
<comment type="caution">
    <text evidence="1">The sequence shown here is derived from an EMBL/GenBank/DDBJ whole genome shotgun (WGS) entry which is preliminary data.</text>
</comment>
<name>A0A0F9CGU3_9ZZZZ</name>
<protein>
    <submittedName>
        <fullName evidence="1">Uncharacterized protein</fullName>
    </submittedName>
</protein>
<proteinExistence type="predicted"/>
<accession>A0A0F9CGU3</accession>
<reference evidence="1" key="1">
    <citation type="journal article" date="2015" name="Nature">
        <title>Complex archaea that bridge the gap between prokaryotes and eukaryotes.</title>
        <authorList>
            <person name="Spang A."/>
            <person name="Saw J.H."/>
            <person name="Jorgensen S.L."/>
            <person name="Zaremba-Niedzwiedzka K."/>
            <person name="Martijn J."/>
            <person name="Lind A.E."/>
            <person name="van Eijk R."/>
            <person name="Schleper C."/>
            <person name="Guy L."/>
            <person name="Ettema T.J."/>
        </authorList>
    </citation>
    <scope>NUCLEOTIDE SEQUENCE</scope>
</reference>